<dbReference type="Pfam" id="PF01545">
    <property type="entry name" value="Cation_efflux"/>
    <property type="match status" value="1"/>
</dbReference>
<evidence type="ECO:0000313" key="13">
    <source>
        <dbReference type="Proteomes" id="UP001207654"/>
    </source>
</evidence>
<keyword evidence="3" id="KW-0813">Transport</keyword>
<organism evidence="12 13">
    <name type="scientific">Archangium lansingense</name>
    <dbReference type="NCBI Taxonomy" id="2995310"/>
    <lineage>
        <taxon>Bacteria</taxon>
        <taxon>Pseudomonadati</taxon>
        <taxon>Myxococcota</taxon>
        <taxon>Myxococcia</taxon>
        <taxon>Myxococcales</taxon>
        <taxon>Cystobacterineae</taxon>
        <taxon>Archangiaceae</taxon>
        <taxon>Archangium</taxon>
    </lineage>
</organism>
<dbReference type="RefSeq" id="WP_267535713.1">
    <property type="nucleotide sequence ID" value="NZ_JAPNKA010000001.1"/>
</dbReference>
<accession>A0ABT4A7D1</accession>
<evidence type="ECO:0000256" key="3">
    <source>
        <dbReference type="ARBA" id="ARBA00022448"/>
    </source>
</evidence>
<dbReference type="InterPro" id="IPR027470">
    <property type="entry name" value="Cation_efflux_CTD"/>
</dbReference>
<keyword evidence="4 9" id="KW-0812">Transmembrane</keyword>
<name>A0ABT4A7D1_9BACT</name>
<dbReference type="NCBIfam" id="TIGR01297">
    <property type="entry name" value="CDF"/>
    <property type="match status" value="1"/>
</dbReference>
<protein>
    <submittedName>
        <fullName evidence="12">Cation diffusion facilitator family transporter</fullName>
    </submittedName>
</protein>
<evidence type="ECO:0000259" key="11">
    <source>
        <dbReference type="Pfam" id="PF16916"/>
    </source>
</evidence>
<evidence type="ECO:0000256" key="8">
    <source>
        <dbReference type="ARBA" id="ARBA00023136"/>
    </source>
</evidence>
<comment type="caution">
    <text evidence="12">The sequence shown here is derived from an EMBL/GenBank/DDBJ whole genome shotgun (WGS) entry which is preliminary data.</text>
</comment>
<reference evidence="12 13" key="1">
    <citation type="submission" date="2022-11" db="EMBL/GenBank/DDBJ databases">
        <title>Minimal conservation of predation-associated metabolite biosynthetic gene clusters underscores biosynthetic potential of Myxococcota including descriptions for ten novel species: Archangium lansinium sp. nov., Myxococcus landrumus sp. nov., Nannocystis bai.</title>
        <authorList>
            <person name="Ahearne A."/>
            <person name="Stevens C."/>
            <person name="Phillips K."/>
        </authorList>
    </citation>
    <scope>NUCLEOTIDE SEQUENCE [LARGE SCALE GENOMIC DNA]</scope>
    <source>
        <strain evidence="12 13">MIWBW</strain>
    </source>
</reference>
<dbReference type="Pfam" id="PF16916">
    <property type="entry name" value="ZT_dimer"/>
    <property type="match status" value="1"/>
</dbReference>
<keyword evidence="8 9" id="KW-0472">Membrane</keyword>
<dbReference type="SUPFAM" id="SSF161111">
    <property type="entry name" value="Cation efflux protein transmembrane domain-like"/>
    <property type="match status" value="1"/>
</dbReference>
<evidence type="ECO:0000256" key="6">
    <source>
        <dbReference type="ARBA" id="ARBA00022989"/>
    </source>
</evidence>
<evidence type="ECO:0000256" key="7">
    <source>
        <dbReference type="ARBA" id="ARBA00023065"/>
    </source>
</evidence>
<keyword evidence="5" id="KW-0862">Zinc</keyword>
<feature type="transmembrane region" description="Helical" evidence="9">
    <location>
        <begin position="17"/>
        <end position="38"/>
    </location>
</feature>
<evidence type="ECO:0000259" key="10">
    <source>
        <dbReference type="Pfam" id="PF01545"/>
    </source>
</evidence>
<gene>
    <name evidence="12" type="ORF">OV287_20445</name>
</gene>
<dbReference type="Proteomes" id="UP001207654">
    <property type="component" value="Unassembled WGS sequence"/>
</dbReference>
<dbReference type="InterPro" id="IPR036837">
    <property type="entry name" value="Cation_efflux_CTD_sf"/>
</dbReference>
<evidence type="ECO:0000313" key="12">
    <source>
        <dbReference type="EMBL" id="MCY1076852.1"/>
    </source>
</evidence>
<keyword evidence="6 9" id="KW-1133">Transmembrane helix</keyword>
<keyword evidence="13" id="KW-1185">Reference proteome</keyword>
<keyword evidence="5" id="KW-0864">Zinc transport</keyword>
<dbReference type="InterPro" id="IPR050681">
    <property type="entry name" value="CDF/SLC30A"/>
</dbReference>
<keyword evidence="7" id="KW-0406">Ion transport</keyword>
<feature type="transmembrane region" description="Helical" evidence="9">
    <location>
        <begin position="116"/>
        <end position="140"/>
    </location>
</feature>
<sequence length="315" mass="33367">MAGHHHHAHAAPSPGRAFAIGVALNVGFVAVEATFGILSNSLALLADAGHNLSDVLGLLLAWGATLLARRRPTSQRTYGLRSSSILAALFNALFLLVAVGGIAWEAIQRLGEPAPIASTTVMLVAGVGIVINTATALLFWKGREHDANIRGAFLHMAADAGVSLGVVLAGALIHFTGWAWMDPVVTLAIAAIIVLSTWGLLKEALDLALHAVPRGINLETVEARLAQAPGVAKVHDLHVWGMSTTETALTAHLVMPRAPHGDHFLERLKQQLHDEFGIEHVTLQIEQGALTDCCHLQEPTRARPTAHTACEGHHA</sequence>
<evidence type="ECO:0000256" key="5">
    <source>
        <dbReference type="ARBA" id="ARBA00022906"/>
    </source>
</evidence>
<evidence type="ECO:0000256" key="4">
    <source>
        <dbReference type="ARBA" id="ARBA00022692"/>
    </source>
</evidence>
<comment type="subcellular location">
    <subcellularLocation>
        <location evidence="1">Membrane</location>
        <topology evidence="1">Multi-pass membrane protein</topology>
    </subcellularLocation>
</comment>
<feature type="transmembrane region" description="Helical" evidence="9">
    <location>
        <begin position="80"/>
        <end position="104"/>
    </location>
</feature>
<feature type="domain" description="Cation efflux protein transmembrane" evidence="10">
    <location>
        <begin position="20"/>
        <end position="206"/>
    </location>
</feature>
<evidence type="ECO:0000256" key="2">
    <source>
        <dbReference type="ARBA" id="ARBA00008873"/>
    </source>
</evidence>
<dbReference type="PANTHER" id="PTHR11562:SF17">
    <property type="entry name" value="RE54080P-RELATED"/>
    <property type="match status" value="1"/>
</dbReference>
<evidence type="ECO:0000256" key="1">
    <source>
        <dbReference type="ARBA" id="ARBA00004141"/>
    </source>
</evidence>
<dbReference type="PANTHER" id="PTHR11562">
    <property type="entry name" value="CATION EFFLUX PROTEIN/ ZINC TRANSPORTER"/>
    <property type="match status" value="1"/>
</dbReference>
<dbReference type="InterPro" id="IPR027469">
    <property type="entry name" value="Cation_efflux_TMD_sf"/>
</dbReference>
<comment type="similarity">
    <text evidence="2">Belongs to the cation diffusion facilitator (CDF) transporter (TC 2.A.4) family. SLC30A subfamily.</text>
</comment>
<dbReference type="SUPFAM" id="SSF160240">
    <property type="entry name" value="Cation efflux protein cytoplasmic domain-like"/>
    <property type="match status" value="1"/>
</dbReference>
<feature type="transmembrane region" description="Helical" evidence="9">
    <location>
        <begin position="152"/>
        <end position="173"/>
    </location>
</feature>
<proteinExistence type="inferred from homology"/>
<evidence type="ECO:0000256" key="9">
    <source>
        <dbReference type="SAM" id="Phobius"/>
    </source>
</evidence>
<dbReference type="InterPro" id="IPR058533">
    <property type="entry name" value="Cation_efflux_TM"/>
</dbReference>
<dbReference type="EMBL" id="JAPNKA010000001">
    <property type="protein sequence ID" value="MCY1076852.1"/>
    <property type="molecule type" value="Genomic_DNA"/>
</dbReference>
<feature type="domain" description="Cation efflux protein cytoplasmic" evidence="11">
    <location>
        <begin position="213"/>
        <end position="287"/>
    </location>
</feature>
<dbReference type="Gene3D" id="1.20.1510.10">
    <property type="entry name" value="Cation efflux protein transmembrane domain"/>
    <property type="match status" value="1"/>
</dbReference>
<dbReference type="InterPro" id="IPR002524">
    <property type="entry name" value="Cation_efflux"/>
</dbReference>
<feature type="transmembrane region" description="Helical" evidence="9">
    <location>
        <begin position="179"/>
        <end position="201"/>
    </location>
</feature>